<organism evidence="2 3">
    <name type="scientific">Leucosporidium creatinivorum</name>
    <dbReference type="NCBI Taxonomy" id="106004"/>
    <lineage>
        <taxon>Eukaryota</taxon>
        <taxon>Fungi</taxon>
        <taxon>Dikarya</taxon>
        <taxon>Basidiomycota</taxon>
        <taxon>Pucciniomycotina</taxon>
        <taxon>Microbotryomycetes</taxon>
        <taxon>Leucosporidiales</taxon>
        <taxon>Leucosporidium</taxon>
    </lineage>
</organism>
<feature type="region of interest" description="Disordered" evidence="1">
    <location>
        <begin position="1"/>
        <end position="61"/>
    </location>
</feature>
<name>A0A1Y2EZY7_9BASI</name>
<accession>A0A1Y2EZY7</accession>
<dbReference type="EMBL" id="MCGR01000032">
    <property type="protein sequence ID" value="ORY77192.1"/>
    <property type="molecule type" value="Genomic_DNA"/>
</dbReference>
<dbReference type="InParanoid" id="A0A1Y2EZY7"/>
<evidence type="ECO:0000313" key="3">
    <source>
        <dbReference type="Proteomes" id="UP000193467"/>
    </source>
</evidence>
<comment type="caution">
    <text evidence="2">The sequence shown here is derived from an EMBL/GenBank/DDBJ whole genome shotgun (WGS) entry which is preliminary data.</text>
</comment>
<gene>
    <name evidence="2" type="ORF">BCR35DRAFT_114868</name>
</gene>
<protein>
    <submittedName>
        <fullName evidence="2">Uncharacterized protein</fullName>
    </submittedName>
</protein>
<proteinExistence type="predicted"/>
<feature type="compositionally biased region" description="Polar residues" evidence="1">
    <location>
        <begin position="48"/>
        <end position="61"/>
    </location>
</feature>
<dbReference type="AlphaFoldDB" id="A0A1Y2EZY7"/>
<keyword evidence="3" id="KW-1185">Reference proteome</keyword>
<reference evidence="2 3" key="1">
    <citation type="submission" date="2016-07" db="EMBL/GenBank/DDBJ databases">
        <title>Pervasive Adenine N6-methylation of Active Genes in Fungi.</title>
        <authorList>
            <consortium name="DOE Joint Genome Institute"/>
            <person name="Mondo S.J."/>
            <person name="Dannebaum R.O."/>
            <person name="Kuo R.C."/>
            <person name="Labutti K."/>
            <person name="Haridas S."/>
            <person name="Kuo A."/>
            <person name="Salamov A."/>
            <person name="Ahrendt S.R."/>
            <person name="Lipzen A."/>
            <person name="Sullivan W."/>
            <person name="Andreopoulos W.B."/>
            <person name="Clum A."/>
            <person name="Lindquist E."/>
            <person name="Daum C."/>
            <person name="Ramamoorthy G.K."/>
            <person name="Gryganskyi A."/>
            <person name="Culley D."/>
            <person name="Magnuson J.K."/>
            <person name="James T.Y."/>
            <person name="O'Malley M.A."/>
            <person name="Stajich J.E."/>
            <person name="Spatafora J.W."/>
            <person name="Visel A."/>
            <person name="Grigoriev I.V."/>
        </authorList>
    </citation>
    <scope>NUCLEOTIDE SEQUENCE [LARGE SCALE GENOMIC DNA]</scope>
    <source>
        <strain evidence="2 3">62-1032</strain>
    </source>
</reference>
<dbReference type="Proteomes" id="UP000193467">
    <property type="component" value="Unassembled WGS sequence"/>
</dbReference>
<evidence type="ECO:0000256" key="1">
    <source>
        <dbReference type="SAM" id="MobiDB-lite"/>
    </source>
</evidence>
<evidence type="ECO:0000313" key="2">
    <source>
        <dbReference type="EMBL" id="ORY77192.1"/>
    </source>
</evidence>
<sequence length="154" mass="16966">MAAVAGPSSPTIRKKLSAIPEEPFPLPPLLRRSNRRPPPNAHAERPSVSLSSQTPDSSPDLNLSQEKLVLCAEAKALYTSGVDSLKKGKKGVALALPLFRQAYTLFMVELQRPDKAEKALNQMAWCMATLALRARKEREFDKAIKGFEEVSCSY</sequence>